<evidence type="ECO:0000313" key="3">
    <source>
        <dbReference type="EMBL" id="DAF86368.1"/>
    </source>
</evidence>
<name>A0A8S5TW24_9CAUD</name>
<dbReference type="SUPFAM" id="SSF158499">
    <property type="entry name" value="DnaD domain-like"/>
    <property type="match status" value="1"/>
</dbReference>
<organism evidence="3">
    <name type="scientific">Siphoviridae sp. ctmxA102</name>
    <dbReference type="NCBI Taxonomy" id="2825657"/>
    <lineage>
        <taxon>Viruses</taxon>
        <taxon>Duplodnaviria</taxon>
        <taxon>Heunggongvirae</taxon>
        <taxon>Uroviricota</taxon>
        <taxon>Caudoviricetes</taxon>
    </lineage>
</organism>
<feature type="region of interest" description="Disordered" evidence="1">
    <location>
        <begin position="251"/>
        <end position="273"/>
    </location>
</feature>
<dbReference type="Pfam" id="PF07261">
    <property type="entry name" value="DnaB_2"/>
    <property type="match status" value="1"/>
</dbReference>
<feature type="region of interest" description="Disordered" evidence="1">
    <location>
        <begin position="287"/>
        <end position="319"/>
    </location>
</feature>
<reference evidence="3" key="1">
    <citation type="journal article" date="2021" name="Proc. Natl. Acad. Sci. U.S.A.">
        <title>A Catalog of Tens of Thousands of Viruses from Human Metagenomes Reveals Hidden Associations with Chronic Diseases.</title>
        <authorList>
            <person name="Tisza M.J."/>
            <person name="Buck C.B."/>
        </authorList>
    </citation>
    <scope>NUCLEOTIDE SEQUENCE</scope>
    <source>
        <strain evidence="3">CtmxA102</strain>
    </source>
</reference>
<proteinExistence type="predicted"/>
<dbReference type="PANTHER" id="PTHR37293">
    <property type="entry name" value="PHAGE REPLICATION PROTEIN-RELATED"/>
    <property type="match status" value="1"/>
</dbReference>
<feature type="domain" description="DnaB/C C-terminal" evidence="2">
    <location>
        <begin position="176"/>
        <end position="245"/>
    </location>
</feature>
<sequence length="319" mass="35386">MAERRMFTKKITDDDHFQNLSSSAQALYFHLSMAADDDGFCNQVNSSMFKAHASVQDLEALLTARYLYQFDSGVIVIKHWRMANALRKDRYTPTEFQRELSQLRVKPNGVYTEITEDGCQMVANTATSGCQMVASVKDRLGKDRLGKDALSKVSAKSIESSSIVGNKEDAALSEIFQAFEANIGSVSPSEYDLIKDWARLYDKDLVIEAIKEAAIRKKKNGRYIDATLRRCPSEGVYTAADFRARIDERAQQNAATGQTRRNPAQAEQRTSKTESFMADMQAIYQEFEGGGSNDGAGHGANHGDVARELAERNPIPGNG</sequence>
<dbReference type="NCBIfam" id="TIGR01446">
    <property type="entry name" value="DnaD_dom"/>
    <property type="match status" value="1"/>
</dbReference>
<feature type="compositionally biased region" description="Polar residues" evidence="1">
    <location>
        <begin position="251"/>
        <end position="268"/>
    </location>
</feature>
<dbReference type="EMBL" id="BK015943">
    <property type="protein sequence ID" value="DAF86368.1"/>
    <property type="molecule type" value="Genomic_DNA"/>
</dbReference>
<dbReference type="InterPro" id="IPR006343">
    <property type="entry name" value="DnaB/C_C"/>
</dbReference>
<protein>
    <submittedName>
        <fullName evidence="3">DnaD-like replication protein</fullName>
    </submittedName>
</protein>
<dbReference type="PANTHER" id="PTHR37293:SF5">
    <property type="entry name" value="DNA REPLICATION PROTEIN"/>
    <property type="match status" value="1"/>
</dbReference>
<feature type="compositionally biased region" description="Gly residues" evidence="1">
    <location>
        <begin position="288"/>
        <end position="300"/>
    </location>
</feature>
<dbReference type="InterPro" id="IPR053162">
    <property type="entry name" value="DnaD"/>
</dbReference>
<dbReference type="InterPro" id="IPR034829">
    <property type="entry name" value="DnaD-like_sf"/>
</dbReference>
<evidence type="ECO:0000259" key="2">
    <source>
        <dbReference type="Pfam" id="PF07261"/>
    </source>
</evidence>
<accession>A0A8S5TW24</accession>
<evidence type="ECO:0000256" key="1">
    <source>
        <dbReference type="SAM" id="MobiDB-lite"/>
    </source>
</evidence>
<dbReference type="Gene3D" id="1.10.10.630">
    <property type="entry name" value="DnaD domain-like"/>
    <property type="match status" value="1"/>
</dbReference>